<dbReference type="EMBL" id="JBEWLZ010000012">
    <property type="protein sequence ID" value="MET1491505.1"/>
    <property type="molecule type" value="Genomic_DNA"/>
</dbReference>
<evidence type="ECO:0000313" key="1">
    <source>
        <dbReference type="EMBL" id="MET1491505.1"/>
    </source>
</evidence>
<protein>
    <submittedName>
        <fullName evidence="1">Uncharacterized protein</fullName>
    </submittedName>
</protein>
<comment type="caution">
    <text evidence="1">The sequence shown here is derived from an EMBL/GenBank/DDBJ whole genome shotgun (WGS) entry which is preliminary data.</text>
</comment>
<organism evidence="1 2">
    <name type="scientific">Uliginosibacterium paludis</name>
    <dbReference type="NCBI Taxonomy" id="1615952"/>
    <lineage>
        <taxon>Bacteria</taxon>
        <taxon>Pseudomonadati</taxon>
        <taxon>Pseudomonadota</taxon>
        <taxon>Betaproteobacteria</taxon>
        <taxon>Rhodocyclales</taxon>
        <taxon>Zoogloeaceae</taxon>
        <taxon>Uliginosibacterium</taxon>
    </lineage>
</organism>
<keyword evidence="2" id="KW-1185">Reference proteome</keyword>
<reference evidence="1 2" key="1">
    <citation type="submission" date="2024-07" db="EMBL/GenBank/DDBJ databases">
        <title>Uliginosibacterium paludis KCTC:42655.</title>
        <authorList>
            <person name="Kim M.K."/>
        </authorList>
    </citation>
    <scope>NUCLEOTIDE SEQUENCE [LARGE SCALE GENOMIC DNA]</scope>
    <source>
        <strain evidence="1 2">KCTC 42655</strain>
    </source>
</reference>
<gene>
    <name evidence="1" type="ORF">ABVT11_16825</name>
</gene>
<name>A0ABV2CUA6_9RHOO</name>
<sequence length="115" mass="12229">MSRPLTEEERSLAKWMLENGASEGKAFLVQLANARATSWKCSCGCASYKFKVEGMPEAPPGTHILGDFFFGSDAELSGAFIFESEGILSGVEIYGLSGAAPSVLPLPSQLRPVNA</sequence>
<proteinExistence type="predicted"/>
<dbReference type="Proteomes" id="UP001548590">
    <property type="component" value="Unassembled WGS sequence"/>
</dbReference>
<dbReference type="RefSeq" id="WP_345927379.1">
    <property type="nucleotide sequence ID" value="NZ_JBDIVF010000004.1"/>
</dbReference>
<evidence type="ECO:0000313" key="2">
    <source>
        <dbReference type="Proteomes" id="UP001548590"/>
    </source>
</evidence>
<accession>A0ABV2CUA6</accession>